<protein>
    <submittedName>
        <fullName evidence="2">Uncharacterized protein</fullName>
    </submittedName>
</protein>
<evidence type="ECO:0000313" key="3">
    <source>
        <dbReference type="Proteomes" id="UP001205105"/>
    </source>
</evidence>
<feature type="compositionally biased region" description="Basic and acidic residues" evidence="1">
    <location>
        <begin position="909"/>
        <end position="920"/>
    </location>
</feature>
<feature type="compositionally biased region" description="Low complexity" evidence="1">
    <location>
        <begin position="294"/>
        <end position="311"/>
    </location>
</feature>
<reference evidence="2" key="1">
    <citation type="submission" date="2020-11" db="EMBL/GenBank/DDBJ databases">
        <title>Chlorella ohadii genome sequencing and assembly.</title>
        <authorList>
            <person name="Murik O."/>
            <person name="Treves H."/>
            <person name="Kedem I."/>
            <person name="Shotland Y."/>
            <person name="Kaplan A."/>
        </authorList>
    </citation>
    <scope>NUCLEOTIDE SEQUENCE</scope>
    <source>
        <strain evidence="2">1</strain>
    </source>
</reference>
<feature type="region of interest" description="Disordered" evidence="1">
    <location>
        <begin position="286"/>
        <end position="311"/>
    </location>
</feature>
<comment type="caution">
    <text evidence="2">The sequence shown here is derived from an EMBL/GenBank/DDBJ whole genome shotgun (WGS) entry which is preliminary data.</text>
</comment>
<dbReference type="Proteomes" id="UP001205105">
    <property type="component" value="Unassembled WGS sequence"/>
</dbReference>
<proteinExistence type="predicted"/>
<feature type="region of interest" description="Disordered" evidence="1">
    <location>
        <begin position="141"/>
        <end position="202"/>
    </location>
</feature>
<sequence length="1032" mass="107110">MRFPGFGFSSPGRSAPSFRLSCPLGEQRVVISLGDEGQLRLRSKAGEVLEAHDMGAVSWQACVLPTREHALRLRVAEGGSPQSPPAVRELLLRAKSKEQVQQAAQQLAEHARRGARSQDSELEPAALEARLLAAGVQCPVPSRSAATQPPRLLAEEPAEPDPRSLSFGSPVAEADVGAGSRRSSGAVGCQDAAGEGGMADSPDALLDELLSDWGSDEEVDDAWDGGSDMDGSRHPPAGNGGSRAGTPAGHAAERGDGGRAACSAPTSPVLPGLPLVARVAGASLADARRPSVSAPVSPTQEAAAAAEPQVPLQQPRLPVRLLSFSGRPTGSSVHSHIQRLEAAVAQLSTELAQSRSAAGSSSLAASPSKQPGLAAPTVAAEEHAGEQSKPSAAAAGPADRPPRAVPEPSHGSLAEQTGGHRGDSTVGGSGSSVQADALSRENALLLEQQAAMQAELVRMQGQLSAAAADNIRLASQAAAAVAQLAAAADAMREGQHREQGLRALLAAAVEQCTAVGRELAGLSASMEAKDGQCWELRSAVEALSEEKMMLTAALTTAQMQLKEATPAGFAAETAELRRQAEAARSEAAAARAEAAVAAGKAAEAARREAEASAGGAAGHMREAARCMEAAQEARAAGLAREQQLAAEVRSLRQQLAGRLPEGDPARALQARVGELEGANASLQQERATLLGQVQQLSAVGQELSSSCRQLEAGLQVAAKERDSSQVALAKAQAAHETERQRWEQQRQQLESSLAAAKERVAGAEQGHQAARAQAEQLQARLDGLRDEAQAAAQRATAREQELQSELRLLSAKAEAERKAAAERAEAAAAAAAAEAGRQHDTLRVQAAELAAVRKEAGALEAEKARLQDELRRVREERAAATRDLQLEAAAAKAQSAQLAQELHAAQSTAEERRRTAEESQRAAQQAHSQAAAAVAAHSSASQERKELQARLDRACVERDRAARERDAAELKYAALQQQCRLLEAVAHGQTILGSSASNGSGGSGLYKRGGCKESGYGGWGEVEGLLIKAHRG</sequence>
<keyword evidence="3" id="KW-1185">Reference proteome</keyword>
<accession>A0AAD5H2V2</accession>
<organism evidence="2 3">
    <name type="scientific">Chlorella ohadii</name>
    <dbReference type="NCBI Taxonomy" id="2649997"/>
    <lineage>
        <taxon>Eukaryota</taxon>
        <taxon>Viridiplantae</taxon>
        <taxon>Chlorophyta</taxon>
        <taxon>core chlorophytes</taxon>
        <taxon>Trebouxiophyceae</taxon>
        <taxon>Chlorellales</taxon>
        <taxon>Chlorellaceae</taxon>
        <taxon>Chlorella clade</taxon>
        <taxon>Chlorella</taxon>
    </lineage>
</organism>
<feature type="region of interest" description="Disordered" evidence="1">
    <location>
        <begin position="358"/>
        <end position="433"/>
    </location>
</feature>
<gene>
    <name evidence="2" type="ORF">COHA_004380</name>
</gene>
<feature type="region of interest" description="Disordered" evidence="1">
    <location>
        <begin position="216"/>
        <end position="267"/>
    </location>
</feature>
<dbReference type="AlphaFoldDB" id="A0AAD5H2V2"/>
<feature type="compositionally biased region" description="Low complexity" evidence="1">
    <location>
        <begin position="897"/>
        <end position="908"/>
    </location>
</feature>
<evidence type="ECO:0000256" key="1">
    <source>
        <dbReference type="SAM" id="MobiDB-lite"/>
    </source>
</evidence>
<feature type="compositionally biased region" description="Low complexity" evidence="1">
    <location>
        <begin position="358"/>
        <end position="368"/>
    </location>
</feature>
<evidence type="ECO:0000313" key="2">
    <source>
        <dbReference type="EMBL" id="KAI7841851.1"/>
    </source>
</evidence>
<feature type="compositionally biased region" description="Low complexity" evidence="1">
    <location>
        <begin position="921"/>
        <end position="941"/>
    </location>
</feature>
<name>A0AAD5H2V2_9CHLO</name>
<dbReference type="EMBL" id="JADXDR010000058">
    <property type="protein sequence ID" value="KAI7841851.1"/>
    <property type="molecule type" value="Genomic_DNA"/>
</dbReference>
<feature type="region of interest" description="Disordered" evidence="1">
    <location>
        <begin position="897"/>
        <end position="945"/>
    </location>
</feature>
<feature type="compositionally biased region" description="Low complexity" evidence="1">
    <location>
        <begin position="176"/>
        <end position="188"/>
    </location>
</feature>